<evidence type="ECO:0000259" key="2">
    <source>
        <dbReference type="Pfam" id="PF13239"/>
    </source>
</evidence>
<keyword evidence="1" id="KW-0472">Membrane</keyword>
<keyword evidence="1" id="KW-1133">Transmembrane helix</keyword>
<dbReference type="AlphaFoldDB" id="A0ABD8AB68"/>
<name>A0ABD8AB68_9EURY</name>
<proteinExistence type="predicted"/>
<evidence type="ECO:0000256" key="1">
    <source>
        <dbReference type="SAM" id="Phobius"/>
    </source>
</evidence>
<evidence type="ECO:0000313" key="3">
    <source>
        <dbReference type="EMBL" id="WOX56405.1"/>
    </source>
</evidence>
<dbReference type="InterPro" id="IPR025698">
    <property type="entry name" value="2TM_dom"/>
</dbReference>
<feature type="transmembrane region" description="Helical" evidence="1">
    <location>
        <begin position="6"/>
        <end position="24"/>
    </location>
</feature>
<reference evidence="3 4" key="1">
    <citation type="submission" date="2023-10" db="EMBL/GenBank/DDBJ databases">
        <title>The complete genome sequence of Methanoculleus palmolei DSM 4273.</title>
        <authorList>
            <person name="Lai S.-J."/>
            <person name="You Y.-T."/>
            <person name="Chen S.-C."/>
        </authorList>
    </citation>
    <scope>NUCLEOTIDE SEQUENCE [LARGE SCALE GENOMIC DNA]</scope>
    <source>
        <strain evidence="3 4">DSM 4273</strain>
    </source>
</reference>
<dbReference type="Proteomes" id="UP001626603">
    <property type="component" value="Chromosome"/>
</dbReference>
<evidence type="ECO:0000313" key="4">
    <source>
        <dbReference type="Proteomes" id="UP001626603"/>
    </source>
</evidence>
<dbReference type="EMBL" id="CP137641">
    <property type="protein sequence ID" value="WOX56405.1"/>
    <property type="molecule type" value="Genomic_DNA"/>
</dbReference>
<keyword evidence="4" id="KW-1185">Reference proteome</keyword>
<accession>A0ABD8AB68</accession>
<gene>
    <name evidence="3" type="ORF">R6Y95_03490</name>
</gene>
<sequence>MTFFWGIGVALHWFGVYVEGRIFGRRWEERKIREIMEREERR</sequence>
<feature type="domain" description="2TM" evidence="2">
    <location>
        <begin position="2"/>
        <end position="37"/>
    </location>
</feature>
<dbReference type="Pfam" id="PF13239">
    <property type="entry name" value="2TM"/>
    <property type="match status" value="1"/>
</dbReference>
<keyword evidence="1" id="KW-0812">Transmembrane</keyword>
<protein>
    <submittedName>
        <fullName evidence="3">2TM domain-containing protein</fullName>
    </submittedName>
</protein>
<organism evidence="3 4">
    <name type="scientific">Methanoculleus palmolei</name>
    <dbReference type="NCBI Taxonomy" id="72612"/>
    <lineage>
        <taxon>Archaea</taxon>
        <taxon>Methanobacteriati</taxon>
        <taxon>Methanobacteriota</taxon>
        <taxon>Stenosarchaea group</taxon>
        <taxon>Methanomicrobia</taxon>
        <taxon>Methanomicrobiales</taxon>
        <taxon>Methanomicrobiaceae</taxon>
        <taxon>Methanoculleus</taxon>
    </lineage>
</organism>